<protein>
    <submittedName>
        <fullName evidence="1">Extracellular Matrix protein PelE</fullName>
    </submittedName>
</protein>
<dbReference type="AlphaFoldDB" id="A0A1W1ECV2"/>
<reference evidence="1" key="1">
    <citation type="submission" date="2016-10" db="EMBL/GenBank/DDBJ databases">
        <authorList>
            <person name="de Groot N.N."/>
        </authorList>
    </citation>
    <scope>NUCLEOTIDE SEQUENCE</scope>
</reference>
<dbReference type="SUPFAM" id="SSF81901">
    <property type="entry name" value="HCP-like"/>
    <property type="match status" value="1"/>
</dbReference>
<accession>A0A1W1ECV2</accession>
<dbReference type="Gene3D" id="1.25.40.10">
    <property type="entry name" value="Tetratricopeptide repeat domain"/>
    <property type="match status" value="1"/>
</dbReference>
<dbReference type="InterPro" id="IPR019734">
    <property type="entry name" value="TPR_rpt"/>
</dbReference>
<proteinExistence type="predicted"/>
<name>A0A1W1ECV2_9ZZZZ</name>
<dbReference type="InterPro" id="IPR011990">
    <property type="entry name" value="TPR-like_helical_dom_sf"/>
</dbReference>
<sequence>MLSKHKNRSNIQMVKKMLSSKNDELRLLSFATINELEESIHAEIHKYNEKLEILDNSEYEKRAYINKKLALAYWELIYFQLADEALKKFILKKVEGYASSALRVLKNDESMYLLLGKVYLERKDDSIAIKYFNKSIEISESKNFSNSKYIVPYLAEISFNNRNFKDVKKMISEVDTFRQNQVLKPIYEIWS</sequence>
<gene>
    <name evidence="1" type="ORF">MNB_SV-5-492</name>
</gene>
<dbReference type="EMBL" id="FPKX01000025">
    <property type="protein sequence ID" value="SFZ97862.1"/>
    <property type="molecule type" value="Genomic_DNA"/>
</dbReference>
<organism evidence="1">
    <name type="scientific">hydrothermal vent metagenome</name>
    <dbReference type="NCBI Taxonomy" id="652676"/>
    <lineage>
        <taxon>unclassified sequences</taxon>
        <taxon>metagenomes</taxon>
        <taxon>ecological metagenomes</taxon>
    </lineage>
</organism>
<dbReference type="PROSITE" id="PS50005">
    <property type="entry name" value="TPR"/>
    <property type="match status" value="1"/>
</dbReference>
<evidence type="ECO:0000313" key="1">
    <source>
        <dbReference type="EMBL" id="SFZ97862.1"/>
    </source>
</evidence>